<evidence type="ECO:0000313" key="2">
    <source>
        <dbReference type="EMBL" id="TFK38317.1"/>
    </source>
</evidence>
<organism evidence="2 3">
    <name type="scientific">Crucibulum laeve</name>
    <dbReference type="NCBI Taxonomy" id="68775"/>
    <lineage>
        <taxon>Eukaryota</taxon>
        <taxon>Fungi</taxon>
        <taxon>Dikarya</taxon>
        <taxon>Basidiomycota</taxon>
        <taxon>Agaricomycotina</taxon>
        <taxon>Agaricomycetes</taxon>
        <taxon>Agaricomycetidae</taxon>
        <taxon>Agaricales</taxon>
        <taxon>Agaricineae</taxon>
        <taxon>Nidulariaceae</taxon>
        <taxon>Crucibulum</taxon>
    </lineage>
</organism>
<keyword evidence="3" id="KW-1185">Reference proteome</keyword>
<dbReference type="Pfam" id="PF00314">
    <property type="entry name" value="Thaumatin"/>
    <property type="match status" value="1"/>
</dbReference>
<name>A0A5C3M0L7_9AGAR</name>
<reference evidence="2 3" key="1">
    <citation type="journal article" date="2019" name="Nat. Ecol. Evol.">
        <title>Megaphylogeny resolves global patterns of mushroom evolution.</title>
        <authorList>
            <person name="Varga T."/>
            <person name="Krizsan K."/>
            <person name="Foldi C."/>
            <person name="Dima B."/>
            <person name="Sanchez-Garcia M."/>
            <person name="Sanchez-Ramirez S."/>
            <person name="Szollosi G.J."/>
            <person name="Szarkandi J.G."/>
            <person name="Papp V."/>
            <person name="Albert L."/>
            <person name="Andreopoulos W."/>
            <person name="Angelini C."/>
            <person name="Antonin V."/>
            <person name="Barry K.W."/>
            <person name="Bougher N.L."/>
            <person name="Buchanan P."/>
            <person name="Buyck B."/>
            <person name="Bense V."/>
            <person name="Catcheside P."/>
            <person name="Chovatia M."/>
            <person name="Cooper J."/>
            <person name="Damon W."/>
            <person name="Desjardin D."/>
            <person name="Finy P."/>
            <person name="Geml J."/>
            <person name="Haridas S."/>
            <person name="Hughes K."/>
            <person name="Justo A."/>
            <person name="Karasinski D."/>
            <person name="Kautmanova I."/>
            <person name="Kiss B."/>
            <person name="Kocsube S."/>
            <person name="Kotiranta H."/>
            <person name="LaButti K.M."/>
            <person name="Lechner B.E."/>
            <person name="Liimatainen K."/>
            <person name="Lipzen A."/>
            <person name="Lukacs Z."/>
            <person name="Mihaltcheva S."/>
            <person name="Morgado L.N."/>
            <person name="Niskanen T."/>
            <person name="Noordeloos M.E."/>
            <person name="Ohm R.A."/>
            <person name="Ortiz-Santana B."/>
            <person name="Ovrebo C."/>
            <person name="Racz N."/>
            <person name="Riley R."/>
            <person name="Savchenko A."/>
            <person name="Shiryaev A."/>
            <person name="Soop K."/>
            <person name="Spirin V."/>
            <person name="Szebenyi C."/>
            <person name="Tomsovsky M."/>
            <person name="Tulloss R.E."/>
            <person name="Uehling J."/>
            <person name="Grigoriev I.V."/>
            <person name="Vagvolgyi C."/>
            <person name="Papp T."/>
            <person name="Martin F.M."/>
            <person name="Miettinen O."/>
            <person name="Hibbett D.S."/>
            <person name="Nagy L.G."/>
        </authorList>
    </citation>
    <scope>NUCLEOTIDE SEQUENCE [LARGE SCALE GENOMIC DNA]</scope>
    <source>
        <strain evidence="2 3">CBS 166.37</strain>
    </source>
</reference>
<gene>
    <name evidence="2" type="ORF">BDQ12DRAFT_747363</name>
</gene>
<dbReference type="Proteomes" id="UP000308652">
    <property type="component" value="Unassembled WGS sequence"/>
</dbReference>
<accession>A0A5C3M0L7</accession>
<evidence type="ECO:0000313" key="3">
    <source>
        <dbReference type="Proteomes" id="UP000308652"/>
    </source>
</evidence>
<feature type="chain" id="PRO_5023090459" evidence="1">
    <location>
        <begin position="20"/>
        <end position="64"/>
    </location>
</feature>
<dbReference type="EMBL" id="ML213603">
    <property type="protein sequence ID" value="TFK38317.1"/>
    <property type="molecule type" value="Genomic_DNA"/>
</dbReference>
<dbReference type="InterPro" id="IPR037176">
    <property type="entry name" value="Osmotin/thaumatin-like_sf"/>
</dbReference>
<dbReference type="OrthoDB" id="430315at2759"/>
<dbReference type="STRING" id="68775.A0A5C3M0L7"/>
<sequence>MILNYLLFIIGNLPNCCSGSHNTPATCLSSGVAFYSYFKDNCPKAYAYPLHYSHAILISRPTTP</sequence>
<keyword evidence="1" id="KW-0732">Signal</keyword>
<protein>
    <submittedName>
        <fullName evidence="2">Uncharacterized protein</fullName>
    </submittedName>
</protein>
<dbReference type="Gene3D" id="2.60.110.10">
    <property type="entry name" value="Thaumatin"/>
    <property type="match status" value="1"/>
</dbReference>
<dbReference type="InterPro" id="IPR001938">
    <property type="entry name" value="Thaumatin"/>
</dbReference>
<dbReference type="AlphaFoldDB" id="A0A5C3M0L7"/>
<evidence type="ECO:0000256" key="1">
    <source>
        <dbReference type="SAM" id="SignalP"/>
    </source>
</evidence>
<proteinExistence type="predicted"/>
<feature type="signal peptide" evidence="1">
    <location>
        <begin position="1"/>
        <end position="19"/>
    </location>
</feature>
<dbReference type="SUPFAM" id="SSF49870">
    <property type="entry name" value="Osmotin, thaumatin-like protein"/>
    <property type="match status" value="1"/>
</dbReference>